<dbReference type="InterPro" id="IPR024618">
    <property type="entry name" value="DUF3857"/>
</dbReference>
<dbReference type="Gene3D" id="3.10.620.30">
    <property type="match status" value="1"/>
</dbReference>
<feature type="domain" description="DUF3858" evidence="3">
    <location>
        <begin position="574"/>
        <end position="664"/>
    </location>
</feature>
<sequence length="667" mass="76453">MNKKNALVLCLFLLASFSYAQLTVVSKPKTFKYGKIELSEFDTKGSGADSAAAAITLFDVGKGYFDVSPKTGDFVYVFERHIRYKIIGKAGYDYANLELSFYRRNSDETKLDYMDAATYNLEDGKIVTSKLNKDAKFSEKQDKNYTVKKFALPNVKEGSIVEYKYKMTSDFIFTLKPWYFQREIPTLYSEYEITIPEYYKYKPRTGGYVFLNPKQEMVNKTFILGQQSLTAACSKQVYRAENVPALKKESFITTMDDYLSKIGFELSSVTVPGQVYKEITSSWPQIVKGLKGEENFGAFINRRSYSKSLLKDIIKSETNPDNVTQLIFNYVKNNIKWNKEHYFYTSETNPKAVFEKKAGNSADINLCLLTLLTEANITASPVLLSTRENGAHPGFPMLTDFNNVLVQAVIGDKTILLDATDKDHAPNLIAYQNLNHEGLKIDLANENAEWISLETTHPSRRSISMMLTLDKENKFNGKLYLSSTGYEALNLRDKYRSAANELDYLKDYKTGKTGLGVKNYKIDNLNDPAEPLVETMDVLIEDNIEEAGNLAYFAPLLFERTKENPFRQEERVFPVDFAYPTEENYRITIDFPEGYQLDKTPKNEKIVLPEDKASFTFLFAIDQNKLMITSKIQVRKSFFTPEEYQDLKELFKNVVRKQAEQIVFKKS</sequence>
<evidence type="ECO:0000259" key="3">
    <source>
        <dbReference type="Pfam" id="PF12970"/>
    </source>
</evidence>
<accession>A0A1W2E245</accession>
<evidence type="ECO:0008006" key="6">
    <source>
        <dbReference type="Google" id="ProtNLM"/>
    </source>
</evidence>
<dbReference type="STRING" id="151894.SAMN04488524_4412"/>
<proteinExistence type="predicted"/>
<organism evidence="4 5">
    <name type="scientific">Pedobacter africanus</name>
    <dbReference type="NCBI Taxonomy" id="151894"/>
    <lineage>
        <taxon>Bacteria</taxon>
        <taxon>Pseudomonadati</taxon>
        <taxon>Bacteroidota</taxon>
        <taxon>Sphingobacteriia</taxon>
        <taxon>Sphingobacteriales</taxon>
        <taxon>Sphingobacteriaceae</taxon>
        <taxon>Pedobacter</taxon>
    </lineage>
</organism>
<dbReference type="Pfam" id="PF12970">
    <property type="entry name" value="DUF3858"/>
    <property type="match status" value="1"/>
</dbReference>
<name>A0A1W2E245_9SPHI</name>
<dbReference type="OrthoDB" id="98874at2"/>
<dbReference type="RefSeq" id="WP_084241191.1">
    <property type="nucleotide sequence ID" value="NZ_FWXT01000004.1"/>
</dbReference>
<dbReference type="InterPro" id="IPR024544">
    <property type="entry name" value="DUF3858"/>
</dbReference>
<feature type="chain" id="PRO_5012529196" description="Transglutaminase-like superfamily protein" evidence="1">
    <location>
        <begin position="21"/>
        <end position="667"/>
    </location>
</feature>
<dbReference type="Proteomes" id="UP000192756">
    <property type="component" value="Unassembled WGS sequence"/>
</dbReference>
<dbReference type="AlphaFoldDB" id="A0A1W2E245"/>
<evidence type="ECO:0000256" key="1">
    <source>
        <dbReference type="SAM" id="SignalP"/>
    </source>
</evidence>
<feature type="signal peptide" evidence="1">
    <location>
        <begin position="1"/>
        <end position="20"/>
    </location>
</feature>
<reference evidence="5" key="1">
    <citation type="submission" date="2017-04" db="EMBL/GenBank/DDBJ databases">
        <authorList>
            <person name="Varghese N."/>
            <person name="Submissions S."/>
        </authorList>
    </citation>
    <scope>NUCLEOTIDE SEQUENCE [LARGE SCALE GENOMIC DNA]</scope>
    <source>
        <strain evidence="5">DSM 12126</strain>
    </source>
</reference>
<evidence type="ECO:0000313" key="4">
    <source>
        <dbReference type="EMBL" id="SMD03860.1"/>
    </source>
</evidence>
<keyword evidence="5" id="KW-1185">Reference proteome</keyword>
<evidence type="ECO:0000259" key="2">
    <source>
        <dbReference type="Pfam" id="PF12969"/>
    </source>
</evidence>
<gene>
    <name evidence="4" type="ORF">SAMN04488524_4412</name>
</gene>
<dbReference type="EMBL" id="FWXT01000004">
    <property type="protein sequence ID" value="SMD03860.1"/>
    <property type="molecule type" value="Genomic_DNA"/>
</dbReference>
<protein>
    <recommendedName>
        <fullName evidence="6">Transglutaminase-like superfamily protein</fullName>
    </recommendedName>
</protein>
<dbReference type="Pfam" id="PF12969">
    <property type="entry name" value="DUF3857"/>
    <property type="match status" value="1"/>
</dbReference>
<feature type="domain" description="DUF3857" evidence="2">
    <location>
        <begin position="77"/>
        <end position="202"/>
    </location>
</feature>
<keyword evidence="1" id="KW-0732">Signal</keyword>
<evidence type="ECO:0000313" key="5">
    <source>
        <dbReference type="Proteomes" id="UP000192756"/>
    </source>
</evidence>
<dbReference type="Gene3D" id="2.60.40.3140">
    <property type="match status" value="1"/>
</dbReference>
<dbReference type="Gene3D" id="2.60.120.1130">
    <property type="match status" value="1"/>
</dbReference>